<sequence>MRLVYGLLFALLLSINSCSCCSALSGCTRFGKQLKQLIANLANADVQLIEKSISSYFDLLLSMVEYTFGGIPEEEIKAGLMRKWLWPALVQDYADWLKTTRFNVLEDLVSLLSEGIRSIRDEYQAVDSAEDDISRLALLGLGLEYCTKYLTRKETETSAEQLIRWIFGFLDSHRKFSERDYLPFSRRLAENIVFLIPGKMTLESEIESGYPRIPNYWKPFLDHVLSRKELIEKRWTEFIRNIEAAGNTTLNFGELGFSNKAYYAGICDSLQNIIHSVSIPYTNSLLTKNNVTMKTVGIFDLNFSGSVVI</sequence>
<evidence type="ECO:0000313" key="2">
    <source>
        <dbReference type="EMBL" id="CAL5139888.1"/>
    </source>
</evidence>
<proteinExistence type="predicted"/>
<organism evidence="2 3">
    <name type="scientific">Calicophoron daubneyi</name>
    <name type="common">Rumen fluke</name>
    <name type="synonym">Paramphistomum daubneyi</name>
    <dbReference type="NCBI Taxonomy" id="300641"/>
    <lineage>
        <taxon>Eukaryota</taxon>
        <taxon>Metazoa</taxon>
        <taxon>Spiralia</taxon>
        <taxon>Lophotrochozoa</taxon>
        <taxon>Platyhelminthes</taxon>
        <taxon>Trematoda</taxon>
        <taxon>Digenea</taxon>
        <taxon>Plagiorchiida</taxon>
        <taxon>Pronocephalata</taxon>
        <taxon>Paramphistomoidea</taxon>
        <taxon>Paramphistomidae</taxon>
        <taxon>Calicophoron</taxon>
    </lineage>
</organism>
<protein>
    <submittedName>
        <fullName evidence="2">Uncharacterized protein</fullName>
    </submittedName>
</protein>
<accession>A0AAV2TYD9</accession>
<gene>
    <name evidence="2" type="ORF">CDAUBV1_LOCUS15079</name>
</gene>
<feature type="chain" id="PRO_5043707821" evidence="1">
    <location>
        <begin position="24"/>
        <end position="309"/>
    </location>
</feature>
<reference evidence="2" key="1">
    <citation type="submission" date="2024-06" db="EMBL/GenBank/DDBJ databases">
        <authorList>
            <person name="Liu X."/>
            <person name="Lenzi L."/>
            <person name="Haldenby T S."/>
            <person name="Uol C."/>
        </authorList>
    </citation>
    <scope>NUCLEOTIDE SEQUENCE</scope>
</reference>
<comment type="caution">
    <text evidence="2">The sequence shown here is derived from an EMBL/GenBank/DDBJ whole genome shotgun (WGS) entry which is preliminary data.</text>
</comment>
<feature type="signal peptide" evidence="1">
    <location>
        <begin position="1"/>
        <end position="23"/>
    </location>
</feature>
<keyword evidence="1" id="KW-0732">Signal</keyword>
<dbReference type="PROSITE" id="PS51257">
    <property type="entry name" value="PROKAR_LIPOPROTEIN"/>
    <property type="match status" value="1"/>
</dbReference>
<evidence type="ECO:0000256" key="1">
    <source>
        <dbReference type="SAM" id="SignalP"/>
    </source>
</evidence>
<dbReference type="EMBL" id="CAXLJL010000667">
    <property type="protein sequence ID" value="CAL5139888.1"/>
    <property type="molecule type" value="Genomic_DNA"/>
</dbReference>
<name>A0AAV2TYD9_CALDB</name>
<dbReference type="AlphaFoldDB" id="A0AAV2TYD9"/>
<evidence type="ECO:0000313" key="3">
    <source>
        <dbReference type="Proteomes" id="UP001497525"/>
    </source>
</evidence>
<dbReference type="Proteomes" id="UP001497525">
    <property type="component" value="Unassembled WGS sequence"/>
</dbReference>